<name>A0A3P5Y1J8_BRACM</name>
<protein>
    <submittedName>
        <fullName evidence="1">Uncharacterized protein</fullName>
    </submittedName>
</protein>
<dbReference type="Gramene" id="A09p44230.2_BraZ1">
    <property type="protein sequence ID" value="A09p44230.2_BraZ1.CDS.1"/>
    <property type="gene ID" value="A09g44230.2_BraZ1"/>
</dbReference>
<organism evidence="2">
    <name type="scientific">Brassica campestris</name>
    <name type="common">Field mustard</name>
    <dbReference type="NCBI Taxonomy" id="3711"/>
    <lineage>
        <taxon>Eukaryota</taxon>
        <taxon>Viridiplantae</taxon>
        <taxon>Streptophyta</taxon>
        <taxon>Embryophyta</taxon>
        <taxon>Tracheophyta</taxon>
        <taxon>Spermatophyta</taxon>
        <taxon>Magnoliopsida</taxon>
        <taxon>eudicotyledons</taxon>
        <taxon>Gunneridae</taxon>
        <taxon>Pentapetalae</taxon>
        <taxon>rosids</taxon>
        <taxon>malvids</taxon>
        <taxon>Brassicales</taxon>
        <taxon>Brassicaceae</taxon>
        <taxon>Brassiceae</taxon>
        <taxon>Brassica</taxon>
    </lineage>
</organism>
<evidence type="ECO:0000313" key="1">
    <source>
        <dbReference type="EMBL" id="CAG7863956.1"/>
    </source>
</evidence>
<dbReference type="EMBL" id="LR031568">
    <property type="protein sequence ID" value="VDC61257.1"/>
    <property type="molecule type" value="Genomic_DNA"/>
</dbReference>
<dbReference type="Proteomes" id="UP000694005">
    <property type="component" value="Chromosome A09"/>
</dbReference>
<sequence>MFFTCPFAVKEWKCVLLRQAVHIAADSSFKEAIIKVRTAVCLRPSGFVFNILPWIC</sequence>
<proteinExistence type="predicted"/>
<dbReference type="EMBL" id="LS974625">
    <property type="protein sequence ID" value="CAG7863956.1"/>
    <property type="molecule type" value="Genomic_DNA"/>
</dbReference>
<accession>A0A3P5Y1J8</accession>
<dbReference type="AlphaFoldDB" id="A0A3P5Y1J8"/>
<evidence type="ECO:0000313" key="2">
    <source>
        <dbReference type="EMBL" id="VDC61257.1"/>
    </source>
</evidence>
<gene>
    <name evidence="2" type="ORF">BRAA09T38868Z</name>
    <name evidence="1" type="ORF">BRAPAZ1V2_A09P44230.2</name>
</gene>
<reference evidence="2" key="1">
    <citation type="submission" date="2018-11" db="EMBL/GenBank/DDBJ databases">
        <authorList>
            <consortium name="Genoscope - CEA"/>
            <person name="William W."/>
        </authorList>
    </citation>
    <scope>NUCLEOTIDE SEQUENCE</scope>
</reference>